<dbReference type="OrthoDB" id="9783047at2"/>
<proteinExistence type="predicted"/>
<evidence type="ECO:0000313" key="3">
    <source>
        <dbReference type="EMBL" id="SDO36104.1"/>
    </source>
</evidence>
<name>A0A1H0IX64_9BACT</name>
<dbReference type="Gene3D" id="2.40.30.170">
    <property type="match status" value="1"/>
</dbReference>
<evidence type="ECO:0000256" key="2">
    <source>
        <dbReference type="SAM" id="Phobius"/>
    </source>
</evidence>
<sequence length="456" mass="50088">MNGNSFFRRKTVVFIPLVAAVLVVALLVVSRSGPPRKEVGETVQAVRVITVAKTGFVPRTSGYGIVEPGRVWRAVAEVRGPVKMIHPELKAGAMLFSGDVLLTIEPAQYEYAVAAAVAALSEVEAGLDELSVQKENTRLSLNIEQRSLELAEQSLKRKKNALDKNTLTPYEVDLEERNVLQQRQRVQDLKNTLRLIPSRQKNLEAKKASQKAKLEQAELELAKTVIRAPFDCRIGSVAIEPFQVLGVGQMLFEAHGTDVAEIEVQVAPERLRHLIGMQDESGSQTLGYPAAMDRLSRLAAAVRITSGDWQAQWRARVDRLRETIDPATRDFRLVVAVDEPYRKVIPGKRPPLTRGQFCEVELQGAARPDSIVIPRSALHGDRVFVVDGDSRLQPVSVQPLVVLSDLAVIASGLGGGETLVVSDPAPAVTGMRLVPVVDEQLQQRIVAQAENTWRDP</sequence>
<organism evidence="3 4">
    <name type="scientific">Desulforhopalus singaporensis</name>
    <dbReference type="NCBI Taxonomy" id="91360"/>
    <lineage>
        <taxon>Bacteria</taxon>
        <taxon>Pseudomonadati</taxon>
        <taxon>Thermodesulfobacteriota</taxon>
        <taxon>Desulfobulbia</taxon>
        <taxon>Desulfobulbales</taxon>
        <taxon>Desulfocapsaceae</taxon>
        <taxon>Desulforhopalus</taxon>
    </lineage>
</organism>
<feature type="coiled-coil region" evidence="1">
    <location>
        <begin position="141"/>
        <end position="227"/>
    </location>
</feature>
<evidence type="ECO:0000313" key="4">
    <source>
        <dbReference type="Proteomes" id="UP000199073"/>
    </source>
</evidence>
<dbReference type="RefSeq" id="WP_092218622.1">
    <property type="nucleotide sequence ID" value="NZ_FNJI01000001.1"/>
</dbReference>
<dbReference type="GO" id="GO:1990281">
    <property type="term" value="C:efflux pump complex"/>
    <property type="evidence" value="ECO:0007669"/>
    <property type="project" value="TreeGrafter"/>
</dbReference>
<dbReference type="Gene3D" id="1.10.287.470">
    <property type="entry name" value="Helix hairpin bin"/>
    <property type="match status" value="1"/>
</dbReference>
<keyword evidence="2" id="KW-0812">Transmembrane</keyword>
<dbReference type="Gene3D" id="2.40.420.20">
    <property type="match status" value="1"/>
</dbReference>
<dbReference type="STRING" id="91360.SAMN05660330_00063"/>
<evidence type="ECO:0008006" key="5">
    <source>
        <dbReference type="Google" id="ProtNLM"/>
    </source>
</evidence>
<keyword evidence="1" id="KW-0175">Coiled coil</keyword>
<dbReference type="Gene3D" id="2.40.50.100">
    <property type="match status" value="1"/>
</dbReference>
<keyword evidence="2" id="KW-1133">Transmembrane helix</keyword>
<accession>A0A1H0IX64</accession>
<feature type="transmembrane region" description="Helical" evidence="2">
    <location>
        <begin position="12"/>
        <end position="29"/>
    </location>
</feature>
<dbReference type="PANTHER" id="PTHR30469">
    <property type="entry name" value="MULTIDRUG RESISTANCE PROTEIN MDTA"/>
    <property type="match status" value="1"/>
</dbReference>
<keyword evidence="2" id="KW-0472">Membrane</keyword>
<dbReference type="GO" id="GO:0015562">
    <property type="term" value="F:efflux transmembrane transporter activity"/>
    <property type="evidence" value="ECO:0007669"/>
    <property type="project" value="TreeGrafter"/>
</dbReference>
<dbReference type="Proteomes" id="UP000199073">
    <property type="component" value="Unassembled WGS sequence"/>
</dbReference>
<dbReference type="EMBL" id="FNJI01000001">
    <property type="protein sequence ID" value="SDO36104.1"/>
    <property type="molecule type" value="Genomic_DNA"/>
</dbReference>
<protein>
    <recommendedName>
        <fullName evidence="5">RND family efflux transporter, MFP subunit</fullName>
    </recommendedName>
</protein>
<reference evidence="3 4" key="1">
    <citation type="submission" date="2016-10" db="EMBL/GenBank/DDBJ databases">
        <authorList>
            <person name="de Groot N.N."/>
        </authorList>
    </citation>
    <scope>NUCLEOTIDE SEQUENCE [LARGE SCALE GENOMIC DNA]</scope>
    <source>
        <strain evidence="3 4">DSM 12130</strain>
    </source>
</reference>
<keyword evidence="4" id="KW-1185">Reference proteome</keyword>
<dbReference type="AlphaFoldDB" id="A0A1H0IX64"/>
<evidence type="ECO:0000256" key="1">
    <source>
        <dbReference type="SAM" id="Coils"/>
    </source>
</evidence>
<gene>
    <name evidence="3" type="ORF">SAMN05660330_00063</name>
</gene>
<dbReference type="SUPFAM" id="SSF111369">
    <property type="entry name" value="HlyD-like secretion proteins"/>
    <property type="match status" value="1"/>
</dbReference>